<sequence>MAKSSPDWVKDAKLEAIADNCDKLVLCEGEPSTYSHVSNNKGVSDGKRLGTVDLATGAGGGDYTIADNDGGGGGRMLTVGAQTGLTVDVNGDWDHVALVDSVNSRLGPVTTKTSQAITTSGTVDIAAFAIRDKDPT</sequence>
<reference evidence="1 2" key="1">
    <citation type="submission" date="2017-03" db="EMBL/GenBank/DDBJ databases">
        <authorList>
            <person name="Afonso C.L."/>
            <person name="Miller P.J."/>
            <person name="Scott M.A."/>
            <person name="Spackman E."/>
            <person name="Goraichik I."/>
            <person name="Dimitrov K.M."/>
            <person name="Suarez D.L."/>
            <person name="Swayne D.E."/>
        </authorList>
    </citation>
    <scope>NUCLEOTIDE SEQUENCE [LARGE SCALE GENOMIC DNA]</scope>
    <source>
        <strain evidence="1 2">CECT 7691</strain>
    </source>
</reference>
<gene>
    <name evidence="1" type="ORF">OCH7691_01155</name>
</gene>
<organism evidence="1 2">
    <name type="scientific">Oceanibacterium hippocampi</name>
    <dbReference type="NCBI Taxonomy" id="745714"/>
    <lineage>
        <taxon>Bacteria</taxon>
        <taxon>Pseudomonadati</taxon>
        <taxon>Pseudomonadota</taxon>
        <taxon>Alphaproteobacteria</taxon>
        <taxon>Sneathiellales</taxon>
        <taxon>Sneathiellaceae</taxon>
        <taxon>Oceanibacterium</taxon>
    </lineage>
</organism>
<dbReference type="AlphaFoldDB" id="A0A1Y5S4Y4"/>
<name>A0A1Y5S4Y4_9PROT</name>
<dbReference type="EMBL" id="FWFR01000001">
    <property type="protein sequence ID" value="SLN31793.1"/>
    <property type="molecule type" value="Genomic_DNA"/>
</dbReference>
<dbReference type="Proteomes" id="UP000193200">
    <property type="component" value="Unassembled WGS sequence"/>
</dbReference>
<dbReference type="RefSeq" id="WP_085882409.1">
    <property type="nucleotide sequence ID" value="NZ_FWFR01000001.1"/>
</dbReference>
<evidence type="ECO:0000313" key="1">
    <source>
        <dbReference type="EMBL" id="SLN31793.1"/>
    </source>
</evidence>
<proteinExistence type="predicted"/>
<accession>A0A1Y5S4Y4</accession>
<keyword evidence="2" id="KW-1185">Reference proteome</keyword>
<protein>
    <submittedName>
        <fullName evidence="1">Uncharacterized protein</fullName>
    </submittedName>
</protein>
<dbReference type="InParanoid" id="A0A1Y5S4Y4"/>
<evidence type="ECO:0000313" key="2">
    <source>
        <dbReference type="Proteomes" id="UP000193200"/>
    </source>
</evidence>